<dbReference type="GO" id="GO:0016567">
    <property type="term" value="P:protein ubiquitination"/>
    <property type="evidence" value="ECO:0007669"/>
    <property type="project" value="InterPro"/>
</dbReference>
<evidence type="ECO:0000256" key="5">
    <source>
        <dbReference type="ARBA" id="ARBA00023242"/>
    </source>
</evidence>
<dbReference type="EMBL" id="AFWA02000002">
    <property type="protein sequence ID" value="EMR11220.1"/>
    <property type="molecule type" value="Genomic_DNA"/>
</dbReference>
<dbReference type="GO" id="GO:0005634">
    <property type="term" value="C:nucleus"/>
    <property type="evidence" value="ECO:0007669"/>
    <property type="project" value="UniProtKB-SubCell"/>
</dbReference>
<evidence type="ECO:0000256" key="2">
    <source>
        <dbReference type="ARBA" id="ARBA00022723"/>
    </source>
</evidence>
<evidence type="ECO:0000259" key="8">
    <source>
        <dbReference type="PROSITE" id="PS50089"/>
    </source>
</evidence>
<dbReference type="SUPFAM" id="SSF57850">
    <property type="entry name" value="RING/U-box"/>
    <property type="match status" value="1"/>
</dbReference>
<dbReference type="eggNOG" id="KOG0314">
    <property type="taxonomic scope" value="Eukaryota"/>
</dbReference>
<proteinExistence type="predicted"/>
<dbReference type="GO" id="GO:0003676">
    <property type="term" value="F:nucleic acid binding"/>
    <property type="evidence" value="ECO:0007669"/>
    <property type="project" value="InterPro"/>
</dbReference>
<feature type="domain" description="RING-type" evidence="8">
    <location>
        <begin position="282"/>
        <end position="321"/>
    </location>
</feature>
<feature type="domain" description="CCHC-type" evidence="9">
    <location>
        <begin position="185"/>
        <end position="199"/>
    </location>
</feature>
<dbReference type="GO" id="GO:0006397">
    <property type="term" value="P:mRNA processing"/>
    <property type="evidence" value="ECO:0007669"/>
    <property type="project" value="InterPro"/>
</dbReference>
<comment type="subcellular location">
    <subcellularLocation>
        <location evidence="1">Nucleus</location>
    </subcellularLocation>
</comment>
<dbReference type="PANTHER" id="PTHR15439:SF0">
    <property type="entry name" value="CELL DIVISION CYCLE AND APOPTOSIS REGULATOR PROTEIN 1-RELATED"/>
    <property type="match status" value="1"/>
</dbReference>
<dbReference type="PROSITE" id="PS51282">
    <property type="entry name" value="DWNN"/>
    <property type="match status" value="1"/>
</dbReference>
<comment type="caution">
    <text evidence="11">The sequence shown here is derived from an EMBL/GenBank/DDBJ whole genome shotgun (WGS) entry which is preliminary data.</text>
</comment>
<dbReference type="SUPFAM" id="SSF57756">
    <property type="entry name" value="Retrovirus zinc finger-like domains"/>
    <property type="match status" value="1"/>
</dbReference>
<dbReference type="RefSeq" id="XP_007872716.1">
    <property type="nucleotide sequence ID" value="XM_007874525.1"/>
</dbReference>
<dbReference type="InterPro" id="IPR033489">
    <property type="entry name" value="RBBP6"/>
</dbReference>
<evidence type="ECO:0000256" key="4">
    <source>
        <dbReference type="ARBA" id="ARBA00022833"/>
    </source>
</evidence>
<dbReference type="Gene3D" id="3.10.20.90">
    <property type="entry name" value="Phosphatidylinositol 3-kinase Catalytic Subunit, Chain A, domain 1"/>
    <property type="match status" value="1"/>
</dbReference>
<dbReference type="PROSITE" id="PS50158">
    <property type="entry name" value="ZF_CCHC"/>
    <property type="match status" value="1"/>
</dbReference>
<dbReference type="GeneID" id="19894507"/>
<evidence type="ECO:0000256" key="6">
    <source>
        <dbReference type="PROSITE-ProRule" id="PRU00047"/>
    </source>
</evidence>
<dbReference type="SMART" id="SM01180">
    <property type="entry name" value="DWNN"/>
    <property type="match status" value="1"/>
</dbReference>
<evidence type="ECO:0000259" key="9">
    <source>
        <dbReference type="PROSITE" id="PS50158"/>
    </source>
</evidence>
<dbReference type="Gene3D" id="4.10.60.10">
    <property type="entry name" value="Zinc finger, CCHC-type"/>
    <property type="match status" value="1"/>
</dbReference>
<dbReference type="OrthoDB" id="106784at2759"/>
<protein>
    <recommendedName>
        <fullName evidence="13">DWNN domain-containing protein</fullName>
    </recommendedName>
</protein>
<reference evidence="12" key="1">
    <citation type="journal article" date="2016" name="Nat. Commun.">
        <title>Genome analysis of three Pneumocystis species reveals adaptation mechanisms to life exclusively in mammalian hosts.</title>
        <authorList>
            <person name="Ma L."/>
            <person name="Chen Z."/>
            <person name="Huang D.W."/>
            <person name="Kutty G."/>
            <person name="Ishihara M."/>
            <person name="Wang H."/>
            <person name="Abouelleil A."/>
            <person name="Bishop L."/>
            <person name="Davey E."/>
            <person name="Deng R."/>
            <person name="Deng X."/>
            <person name="Fan L."/>
            <person name="Fantoni G."/>
            <person name="Fitzgerald M."/>
            <person name="Gogineni E."/>
            <person name="Goldberg J.M."/>
            <person name="Handley G."/>
            <person name="Hu X."/>
            <person name="Huber C."/>
            <person name="Jiao X."/>
            <person name="Jones K."/>
            <person name="Levin J.Z."/>
            <person name="Liu Y."/>
            <person name="Macdonald P."/>
            <person name="Melnikov A."/>
            <person name="Raley C."/>
            <person name="Sassi M."/>
            <person name="Sherman B.T."/>
            <person name="Song X."/>
            <person name="Sykes S."/>
            <person name="Tran B."/>
            <person name="Walsh L."/>
            <person name="Xia Y."/>
            <person name="Yang J."/>
            <person name="Young S."/>
            <person name="Zeng Q."/>
            <person name="Zheng X."/>
            <person name="Stephens R."/>
            <person name="Nusbaum C."/>
            <person name="Birren B.W."/>
            <person name="Azadi P."/>
            <person name="Lempicki R.A."/>
            <person name="Cuomo C.A."/>
            <person name="Kovacs J.A."/>
        </authorList>
    </citation>
    <scope>NUCLEOTIDE SEQUENCE [LARGE SCALE GENOMIC DNA]</scope>
    <source>
        <strain evidence="12">B123</strain>
    </source>
</reference>
<dbReference type="Pfam" id="PF08783">
    <property type="entry name" value="DWNN"/>
    <property type="match status" value="1"/>
</dbReference>
<dbReference type="VEuPathDB" id="FungiDB:PNEG_00809"/>
<dbReference type="STRING" id="1069680.M7PBG1"/>
<keyword evidence="5" id="KW-0539">Nucleus</keyword>
<organism evidence="11 12">
    <name type="scientific">Pneumocystis murina (strain B123)</name>
    <name type="common">Mouse pneumocystis pneumonia agent</name>
    <name type="synonym">Pneumocystis carinii f. sp. muris</name>
    <dbReference type="NCBI Taxonomy" id="1069680"/>
    <lineage>
        <taxon>Eukaryota</taxon>
        <taxon>Fungi</taxon>
        <taxon>Dikarya</taxon>
        <taxon>Ascomycota</taxon>
        <taxon>Taphrinomycotina</taxon>
        <taxon>Pneumocystomycetes</taxon>
        <taxon>Pneumocystaceae</taxon>
        <taxon>Pneumocystis</taxon>
    </lineage>
</organism>
<dbReference type="GO" id="GO:0008270">
    <property type="term" value="F:zinc ion binding"/>
    <property type="evidence" value="ECO:0007669"/>
    <property type="project" value="UniProtKB-KW"/>
</dbReference>
<accession>M7PBG1</accession>
<dbReference type="PROSITE" id="PS50089">
    <property type="entry name" value="ZF_RING_2"/>
    <property type="match status" value="1"/>
</dbReference>
<dbReference type="InterPro" id="IPR013083">
    <property type="entry name" value="Znf_RING/FYVE/PHD"/>
</dbReference>
<keyword evidence="12" id="KW-1185">Reference proteome</keyword>
<gene>
    <name evidence="11" type="ORF">PNEG_00809</name>
</gene>
<dbReference type="InterPro" id="IPR014891">
    <property type="entry name" value="DWNN_domain"/>
</dbReference>
<dbReference type="GO" id="GO:0061630">
    <property type="term" value="F:ubiquitin protein ligase activity"/>
    <property type="evidence" value="ECO:0007669"/>
    <property type="project" value="InterPro"/>
</dbReference>
<dbReference type="SMART" id="SM00343">
    <property type="entry name" value="ZnF_C2HC"/>
    <property type="match status" value="1"/>
</dbReference>
<dbReference type="PANTHER" id="PTHR15439">
    <property type="entry name" value="RETINOBLASTOMA-BINDING PROTEIN 6"/>
    <property type="match status" value="1"/>
</dbReference>
<dbReference type="InterPro" id="IPR001878">
    <property type="entry name" value="Znf_CCHC"/>
</dbReference>
<feature type="compositionally biased region" description="Polar residues" evidence="7">
    <location>
        <begin position="407"/>
        <end position="418"/>
    </location>
</feature>
<evidence type="ECO:0008006" key="13">
    <source>
        <dbReference type="Google" id="ProtNLM"/>
    </source>
</evidence>
<evidence type="ECO:0000256" key="1">
    <source>
        <dbReference type="ARBA" id="ARBA00004123"/>
    </source>
</evidence>
<sequence>MSNSIYFKFKSQKEPGRISFDGTTGLSVFDVKREIILQNKLGSGTEFDLAIYNSNNEEYDDDTTIIPRSTSVTVRRLPPSKPGKGTAARYVSGNASIGSYARTDIFPKKPTELKTKPMPSLNTATPQGKEDAEDAAIQAMFAASNEQWRETQDKLATATPIFRPNNKKLIPTNVPDRPPPAGYICYRCGEKGHWIQLCPTLSDPSFDGKLRVKRTTGIPKSFLKTVEKTYNDNSGSFMVNADGEHVIAQPDNASWENYKSRTKIFTASNIYSFKPDDLTLECTLCHKLMKNPSTIPCCQEEYCEECIQTTLLEADFVCPKCGTKDILLDTIQINNDKKERIEEYINNKMRNENISVNKKSSLTTSNIDSSQVSQLNIKSKKRPFSDDGNSASQTHPKQNGQAMDKNQPLNPHSIQPDLSSQINGNFMSFFPDPFMLNPYMMSMNSIMTPSICGLPQYGNYECYPLDISKYGYFPNQQKVFSKEEDSPYTRIPLNDRNTHRQKRIRQADFRELA</sequence>
<evidence type="ECO:0000313" key="11">
    <source>
        <dbReference type="EMBL" id="EMR11220.1"/>
    </source>
</evidence>
<evidence type="ECO:0000256" key="3">
    <source>
        <dbReference type="ARBA" id="ARBA00022771"/>
    </source>
</evidence>
<dbReference type="Gene3D" id="3.30.40.10">
    <property type="entry name" value="Zinc/RING finger domain, C3HC4 (zinc finger)"/>
    <property type="match status" value="1"/>
</dbReference>
<dbReference type="InterPro" id="IPR036875">
    <property type="entry name" value="Znf_CCHC_sf"/>
</dbReference>
<evidence type="ECO:0000313" key="12">
    <source>
        <dbReference type="Proteomes" id="UP000011958"/>
    </source>
</evidence>
<feature type="compositionally biased region" description="Polar residues" evidence="7">
    <location>
        <begin position="387"/>
        <end position="401"/>
    </location>
</feature>
<dbReference type="CDD" id="cd16620">
    <property type="entry name" value="vRING-HC-C4C4_RBBP6"/>
    <property type="match status" value="1"/>
</dbReference>
<feature type="compositionally biased region" description="Polar residues" evidence="7">
    <location>
        <begin position="365"/>
        <end position="377"/>
    </location>
</feature>
<keyword evidence="2" id="KW-0479">Metal-binding</keyword>
<feature type="domain" description="DWNN" evidence="10">
    <location>
        <begin position="5"/>
        <end position="78"/>
    </location>
</feature>
<dbReference type="HOGENOM" id="CLU_019105_1_0_1"/>
<dbReference type="GO" id="GO:0006511">
    <property type="term" value="P:ubiquitin-dependent protein catabolic process"/>
    <property type="evidence" value="ECO:0007669"/>
    <property type="project" value="TreeGrafter"/>
</dbReference>
<dbReference type="AlphaFoldDB" id="M7PBG1"/>
<name>M7PBG1_PNEMU</name>
<dbReference type="Pfam" id="PF13696">
    <property type="entry name" value="zf-CCHC_2"/>
    <property type="match status" value="1"/>
</dbReference>
<keyword evidence="4" id="KW-0862">Zinc</keyword>
<evidence type="ECO:0000256" key="7">
    <source>
        <dbReference type="SAM" id="MobiDB-lite"/>
    </source>
</evidence>
<dbReference type="InterPro" id="IPR025829">
    <property type="entry name" value="Zn_knuckle_CX2CX3GHX4C"/>
</dbReference>
<dbReference type="OMA" id="CGAKDHW"/>
<keyword evidence="3 6" id="KW-0863">Zinc-finger</keyword>
<dbReference type="InterPro" id="IPR001841">
    <property type="entry name" value="Znf_RING"/>
</dbReference>
<dbReference type="Proteomes" id="UP000011958">
    <property type="component" value="Unassembled WGS sequence"/>
</dbReference>
<feature type="region of interest" description="Disordered" evidence="7">
    <location>
        <begin position="365"/>
        <end position="418"/>
    </location>
</feature>
<evidence type="ECO:0000259" key="10">
    <source>
        <dbReference type="PROSITE" id="PS51282"/>
    </source>
</evidence>